<evidence type="ECO:0000313" key="2">
    <source>
        <dbReference type="EMBL" id="KAK3612458.1"/>
    </source>
</evidence>
<dbReference type="AlphaFoldDB" id="A0AAE0TPL0"/>
<protein>
    <submittedName>
        <fullName evidence="2">Uncharacterized protein</fullName>
    </submittedName>
</protein>
<comment type="caution">
    <text evidence="2">The sequence shown here is derived from an EMBL/GenBank/DDBJ whole genome shotgun (WGS) entry which is preliminary data.</text>
</comment>
<accession>A0AAE0TPL0</accession>
<evidence type="ECO:0000313" key="3">
    <source>
        <dbReference type="Proteomes" id="UP001195483"/>
    </source>
</evidence>
<gene>
    <name evidence="2" type="ORF">CHS0354_032072</name>
</gene>
<keyword evidence="1" id="KW-1133">Transmembrane helix</keyword>
<keyword evidence="1" id="KW-0812">Transmembrane</keyword>
<dbReference type="Proteomes" id="UP001195483">
    <property type="component" value="Unassembled WGS sequence"/>
</dbReference>
<keyword evidence="1" id="KW-0472">Membrane</keyword>
<feature type="transmembrane region" description="Helical" evidence="1">
    <location>
        <begin position="39"/>
        <end position="57"/>
    </location>
</feature>
<reference evidence="2" key="3">
    <citation type="submission" date="2023-05" db="EMBL/GenBank/DDBJ databases">
        <authorList>
            <person name="Smith C.H."/>
        </authorList>
    </citation>
    <scope>NUCLEOTIDE SEQUENCE</scope>
    <source>
        <strain evidence="2">CHS0354</strain>
        <tissue evidence="2">Mantle</tissue>
    </source>
</reference>
<reference evidence="2" key="2">
    <citation type="journal article" date="2021" name="Genome Biol. Evol.">
        <title>Developing a high-quality reference genome for a parasitic bivalve with doubly uniparental inheritance (Bivalvia: Unionida).</title>
        <authorList>
            <person name="Smith C.H."/>
        </authorList>
    </citation>
    <scope>NUCLEOTIDE SEQUENCE</scope>
    <source>
        <strain evidence="2">CHS0354</strain>
        <tissue evidence="2">Mantle</tissue>
    </source>
</reference>
<keyword evidence="3" id="KW-1185">Reference proteome</keyword>
<name>A0AAE0TPL0_9BIVA</name>
<proteinExistence type="predicted"/>
<dbReference type="EMBL" id="JAEAOA010001901">
    <property type="protein sequence ID" value="KAK3612458.1"/>
    <property type="molecule type" value="Genomic_DNA"/>
</dbReference>
<evidence type="ECO:0000256" key="1">
    <source>
        <dbReference type="SAM" id="Phobius"/>
    </source>
</evidence>
<reference evidence="2" key="1">
    <citation type="journal article" date="2021" name="Genome Biol. Evol.">
        <title>A High-Quality Reference Genome for a Parasitic Bivalve with Doubly Uniparental Inheritance (Bivalvia: Unionida).</title>
        <authorList>
            <person name="Smith C.H."/>
        </authorList>
    </citation>
    <scope>NUCLEOTIDE SEQUENCE</scope>
    <source>
        <strain evidence="2">CHS0354</strain>
    </source>
</reference>
<organism evidence="2 3">
    <name type="scientific">Potamilus streckersoni</name>
    <dbReference type="NCBI Taxonomy" id="2493646"/>
    <lineage>
        <taxon>Eukaryota</taxon>
        <taxon>Metazoa</taxon>
        <taxon>Spiralia</taxon>
        <taxon>Lophotrochozoa</taxon>
        <taxon>Mollusca</taxon>
        <taxon>Bivalvia</taxon>
        <taxon>Autobranchia</taxon>
        <taxon>Heteroconchia</taxon>
        <taxon>Palaeoheterodonta</taxon>
        <taxon>Unionida</taxon>
        <taxon>Unionoidea</taxon>
        <taxon>Unionidae</taxon>
        <taxon>Ambleminae</taxon>
        <taxon>Lampsilini</taxon>
        <taxon>Potamilus</taxon>
    </lineage>
</organism>
<sequence length="124" mass="14869">MDYEFNYTMTQSKSYKQIRQDITREIWSRVKKFMDTINLVQNFMMFSIVLVLLKLPIGEKPQYMTLSRPEKIPYQSELPPPDATPIHYICRLSHWKVQLLIIRIKSARRKLLTTINVQFATVFR</sequence>